<comment type="caution">
    <text evidence="1">The sequence shown here is derived from an EMBL/GenBank/DDBJ whole genome shotgun (WGS) entry which is preliminary data.</text>
</comment>
<evidence type="ECO:0000313" key="1">
    <source>
        <dbReference type="EMBL" id="GAA4848893.1"/>
    </source>
</evidence>
<sequence>MKTQNAIPKTLEESNTESLSDALWMKRRGYGKNIIDDLFNERLENDAQLQQLMQAINDTNTNNHELLSDWKQFQENNERFWNNVHFYLKQINDSTQRKHMAAVFEEAQATYNRSVASHEASTDMIQLRKDLLHDQKVMMKLLISLSMMRGYQEEELPDLQNLTRAINNYDTLLNQIAPYTSMPN</sequence>
<dbReference type="Proteomes" id="UP001500298">
    <property type="component" value="Unassembled WGS sequence"/>
</dbReference>
<accession>A0ABP9DJA8</accession>
<evidence type="ECO:0000313" key="2">
    <source>
        <dbReference type="Proteomes" id="UP001500298"/>
    </source>
</evidence>
<dbReference type="RefSeq" id="WP_345374565.1">
    <property type="nucleotide sequence ID" value="NZ_BAABJX010000059.1"/>
</dbReference>
<keyword evidence="2" id="KW-1185">Reference proteome</keyword>
<protein>
    <submittedName>
        <fullName evidence="1">Uncharacterized protein</fullName>
    </submittedName>
</protein>
<dbReference type="EMBL" id="BAABJX010000059">
    <property type="protein sequence ID" value="GAA4848893.1"/>
    <property type="molecule type" value="Genomic_DNA"/>
</dbReference>
<organism evidence="1 2">
    <name type="scientific">Algivirga pacifica</name>
    <dbReference type="NCBI Taxonomy" id="1162670"/>
    <lineage>
        <taxon>Bacteria</taxon>
        <taxon>Pseudomonadati</taxon>
        <taxon>Bacteroidota</taxon>
        <taxon>Cytophagia</taxon>
        <taxon>Cytophagales</taxon>
        <taxon>Flammeovirgaceae</taxon>
        <taxon>Algivirga</taxon>
    </lineage>
</organism>
<name>A0ABP9DJA8_9BACT</name>
<reference evidence="2" key="1">
    <citation type="journal article" date="2019" name="Int. J. Syst. Evol. Microbiol.">
        <title>The Global Catalogue of Microorganisms (GCM) 10K type strain sequencing project: providing services to taxonomists for standard genome sequencing and annotation.</title>
        <authorList>
            <consortium name="The Broad Institute Genomics Platform"/>
            <consortium name="The Broad Institute Genome Sequencing Center for Infectious Disease"/>
            <person name="Wu L."/>
            <person name="Ma J."/>
        </authorList>
    </citation>
    <scope>NUCLEOTIDE SEQUENCE [LARGE SCALE GENOMIC DNA]</scope>
    <source>
        <strain evidence="2">JCM 18326</strain>
    </source>
</reference>
<gene>
    <name evidence="1" type="ORF">GCM10023331_37080</name>
</gene>
<proteinExistence type="predicted"/>